<keyword evidence="2" id="KW-1185">Reference proteome</keyword>
<dbReference type="Proteomes" id="UP000192328">
    <property type="component" value="Unassembled WGS sequence"/>
</dbReference>
<evidence type="ECO:0000313" key="2">
    <source>
        <dbReference type="Proteomes" id="UP000192328"/>
    </source>
</evidence>
<sequence>MRNLKPVAFLLAIVLCAVFASAAFAEGIWTEELLDGLYAKGRELLEAEGYSPDSYPNANVETVDDVCWITFTEKDRTLRCDLSVDGNALYLYNSEYDQRRGSTVDHPFVKPDELMQATQKMKNFLRKNHPALLERVDRLAMERLIIQGSNRYLDFSDGEWQGLNFVIRTSPTLRIEYFHAPV</sequence>
<gene>
    <name evidence="1" type="ORF">SAMN06297397_1593</name>
</gene>
<accession>A0AC61PL70</accession>
<reference evidence="1" key="1">
    <citation type="submission" date="2017-04" db="EMBL/GenBank/DDBJ databases">
        <authorList>
            <person name="Varghese N."/>
            <person name="Submissions S."/>
        </authorList>
    </citation>
    <scope>NUCLEOTIDE SEQUENCE</scope>
    <source>
        <strain evidence="1">WTE2008</strain>
    </source>
</reference>
<evidence type="ECO:0000313" key="1">
    <source>
        <dbReference type="EMBL" id="SMC58980.1"/>
    </source>
</evidence>
<comment type="caution">
    <text evidence="1">The sequence shown here is derived from an EMBL/GenBank/DDBJ whole genome shotgun (WGS) entry which is preliminary data.</text>
</comment>
<dbReference type="EMBL" id="FWXZ01000002">
    <property type="protein sequence ID" value="SMC58980.1"/>
    <property type="molecule type" value="Genomic_DNA"/>
</dbReference>
<name>A0AC61PL70_9FIRM</name>
<proteinExistence type="predicted"/>
<organism evidence="1 2">
    <name type="scientific">Aristaeella lactis</name>
    <dbReference type="NCBI Taxonomy" id="3046383"/>
    <lineage>
        <taxon>Bacteria</taxon>
        <taxon>Bacillati</taxon>
        <taxon>Bacillota</taxon>
        <taxon>Clostridia</taxon>
        <taxon>Eubacteriales</taxon>
        <taxon>Aristaeellaceae</taxon>
        <taxon>Aristaeella</taxon>
    </lineage>
</organism>
<protein>
    <submittedName>
        <fullName evidence="1">Uncharacterized protein</fullName>
    </submittedName>
</protein>